<feature type="compositionally biased region" description="Basic and acidic residues" evidence="1">
    <location>
        <begin position="356"/>
        <end position="376"/>
    </location>
</feature>
<feature type="compositionally biased region" description="Polar residues" evidence="1">
    <location>
        <begin position="815"/>
        <end position="830"/>
    </location>
</feature>
<feature type="compositionally biased region" description="Acidic residues" evidence="1">
    <location>
        <begin position="47"/>
        <end position="58"/>
    </location>
</feature>
<sequence>MGRGRKGFHKSRQRSTGLDLLGAAFGLPLFRKAQRAQKRAPQIAIDYDSESESDDESYYEASVTEQSVSSVDDDDTISEAQSYVTDFSIKDFSVKDFSVEDSSIQDPSTQDPSIHDSFDGETISTKEALGDLDFTQKLPSSSPSSNLATPIINSRCANPVCCFFCSTIGHLSAAHARSHVFETILYDPTTFVFFRSCFASVFCNFSLPGPASAQIPQYVGSSIAPPVFGCPQPPMPQQPAAEPQNQTPSRASMAWTEDSGPFAQEMDRLQSAIDRKMTALAQQPGNQALRADVRKLQDQLNATLNAAIATKRASKKRSESKVSSKLDVNQVKSNGVVDDTPIKGTQPSPTDGSETPTKRDTARDRDEKAMGYRDENPEPIPHRHICSGCGCVRTAQFHEKHPLDPEEKPIINFCEVCLRRKIDRGVMGDLHFCFGCGQARSKSFQDQHSVIPGDPILPNYCGKCLNAVRADEGIIEDSVLGVNSKTDTKKKKKKSRMPAVEEEDCDSLQAHLHSNPGENITHAAIPIIIIIATESPRVFRSPSAEPLLSIRRSRLTARPATSDQLNVAPNASPRANSTKTTAHAARRQERPENTRRPTSKKDRLLPNLDEAHPALPDPDKADKQADERPRSSASAGESKCNCANHEPAGQWEKNVESDLSADSRKSSLKSSSSSGSKTVRFKQSVDIRTPLSPGSRQEHSSEDNRHTDMEDDDGAGPSRSGNSPLLPRQEAHRSAKFRDETRPYLESDYGRSTSNHPDTFRSTFRGPNSVPRSTPSPGFSQGAFGKSFGSAGREWEGFSNYDDSPMDRNRFGPSFGNSSARMNGFTSMPPSRSPFGGDFAETPKSQTSFRTSGFGSFFNKAGKGKAPGGERAGFGHRYFLDREGSSSPDERSFYSRRPYSGTTYTAFTDPGYYYWGEDETYFQSDDYAAQDNPYYTPRRRYGTRFFSEQQSYGQAGERAAPFCGSRRARNHWPRPDDSIPEAIIEEVSSVGPASPARSIKLIEYNVLTDSSSGTETSNNTEIEEVTSGDESTTTKRKPLLLKSAADVEKEQDL</sequence>
<feature type="compositionally biased region" description="Polar residues" evidence="1">
    <location>
        <begin position="343"/>
        <end position="355"/>
    </location>
</feature>
<dbReference type="EMBL" id="JAZAVK010000067">
    <property type="protein sequence ID" value="KAK7426395.1"/>
    <property type="molecule type" value="Genomic_DNA"/>
</dbReference>
<proteinExistence type="predicted"/>
<feature type="compositionally biased region" description="Basic and acidic residues" evidence="1">
    <location>
        <begin position="586"/>
        <end position="630"/>
    </location>
</feature>
<dbReference type="Proteomes" id="UP001498421">
    <property type="component" value="Unassembled WGS sequence"/>
</dbReference>
<feature type="region of interest" description="Disordered" evidence="1">
    <location>
        <begin position="310"/>
        <end position="377"/>
    </location>
</feature>
<feature type="region of interest" description="Disordered" evidence="1">
    <location>
        <begin position="1008"/>
        <end position="1053"/>
    </location>
</feature>
<feature type="compositionally biased region" description="Basic and acidic residues" evidence="1">
    <location>
        <begin position="696"/>
        <end position="708"/>
    </location>
</feature>
<feature type="compositionally biased region" description="Polar residues" evidence="1">
    <location>
        <begin position="559"/>
        <end position="581"/>
    </location>
</feature>
<feature type="region of interest" description="Disordered" evidence="1">
    <location>
        <begin position="37"/>
        <end position="73"/>
    </location>
</feature>
<feature type="compositionally biased region" description="Basic and acidic residues" evidence="1">
    <location>
        <begin position="653"/>
        <end position="665"/>
    </location>
</feature>
<feature type="region of interest" description="Disordered" evidence="1">
    <location>
        <begin position="956"/>
        <end position="977"/>
    </location>
</feature>
<protein>
    <submittedName>
        <fullName evidence="2">Uncharacterized protein</fullName>
    </submittedName>
</protein>
<feature type="region of interest" description="Disordered" evidence="1">
    <location>
        <begin position="557"/>
        <end position="846"/>
    </location>
</feature>
<evidence type="ECO:0000313" key="2">
    <source>
        <dbReference type="EMBL" id="KAK7426395.1"/>
    </source>
</evidence>
<comment type="caution">
    <text evidence="2">The sequence shown here is derived from an EMBL/GenBank/DDBJ whole genome shotgun (WGS) entry which is preliminary data.</text>
</comment>
<name>A0ABR1HZZ9_9HYPO</name>
<feature type="compositionally biased region" description="Low complexity" evidence="1">
    <location>
        <begin position="1008"/>
        <end position="1020"/>
    </location>
</feature>
<gene>
    <name evidence="2" type="ORF">QQZ08_007150</name>
</gene>
<accession>A0ABR1HZZ9</accession>
<feature type="compositionally biased region" description="Low complexity" evidence="1">
    <location>
        <begin position="238"/>
        <end position="248"/>
    </location>
</feature>
<feature type="region of interest" description="Disordered" evidence="1">
    <location>
        <begin position="231"/>
        <end position="255"/>
    </location>
</feature>
<reference evidence="2 3" key="1">
    <citation type="journal article" date="2025" name="Microbiol. Resour. Announc.">
        <title>Draft genome sequences for Neonectria magnoliae and Neonectria punicea, canker pathogens of Liriodendron tulipifera and Acer saccharum in West Virginia.</title>
        <authorList>
            <person name="Petronek H.M."/>
            <person name="Kasson M.T."/>
            <person name="Metheny A.M."/>
            <person name="Stauder C.M."/>
            <person name="Lovett B."/>
            <person name="Lynch S.C."/>
            <person name="Garnas J.R."/>
            <person name="Kasson L.R."/>
            <person name="Stajich J.E."/>
        </authorList>
    </citation>
    <scope>NUCLEOTIDE SEQUENCE [LARGE SCALE GENOMIC DNA]</scope>
    <source>
        <strain evidence="2 3">NRRL 64651</strain>
    </source>
</reference>
<feature type="compositionally biased region" description="Basic and acidic residues" evidence="1">
    <location>
        <begin position="729"/>
        <end position="749"/>
    </location>
</feature>
<organism evidence="2 3">
    <name type="scientific">Neonectria magnoliae</name>
    <dbReference type="NCBI Taxonomy" id="2732573"/>
    <lineage>
        <taxon>Eukaryota</taxon>
        <taxon>Fungi</taxon>
        <taxon>Dikarya</taxon>
        <taxon>Ascomycota</taxon>
        <taxon>Pezizomycotina</taxon>
        <taxon>Sordariomycetes</taxon>
        <taxon>Hypocreomycetidae</taxon>
        <taxon>Hypocreales</taxon>
        <taxon>Nectriaceae</taxon>
        <taxon>Neonectria</taxon>
    </lineage>
</organism>
<keyword evidence="3" id="KW-1185">Reference proteome</keyword>
<evidence type="ECO:0000313" key="3">
    <source>
        <dbReference type="Proteomes" id="UP001498421"/>
    </source>
</evidence>
<evidence type="ECO:0000256" key="1">
    <source>
        <dbReference type="SAM" id="MobiDB-lite"/>
    </source>
</evidence>
<feature type="compositionally biased region" description="Polar residues" evidence="1">
    <location>
        <begin position="750"/>
        <end position="779"/>
    </location>
</feature>